<dbReference type="Pfam" id="PF10397">
    <property type="entry name" value="ADSL_C"/>
    <property type="match status" value="1"/>
</dbReference>
<proteinExistence type="inferred from homology"/>
<dbReference type="SMART" id="SM00998">
    <property type="entry name" value="ADSL_C"/>
    <property type="match status" value="1"/>
</dbReference>
<dbReference type="InterPro" id="IPR022761">
    <property type="entry name" value="Fumarate_lyase_N"/>
</dbReference>
<dbReference type="EMBL" id="WHJE01000007">
    <property type="protein sequence ID" value="KAE8765613.1"/>
    <property type="molecule type" value="Genomic_DNA"/>
</dbReference>
<accession>A0A7J5UTK4</accession>
<dbReference type="RefSeq" id="WP_152203099.1">
    <property type="nucleotide sequence ID" value="NZ_VUKF01000022.1"/>
</dbReference>
<evidence type="ECO:0000313" key="5">
    <source>
        <dbReference type="Proteomes" id="UP000451860"/>
    </source>
</evidence>
<gene>
    <name evidence="4" type="ORF">GB883_02920</name>
</gene>
<protein>
    <submittedName>
        <fullName evidence="4">3-carboxy-cis,cis-muconate cycloisomerase</fullName>
    </submittedName>
</protein>
<evidence type="ECO:0000256" key="1">
    <source>
        <dbReference type="ARBA" id="ARBA00023239"/>
    </source>
</evidence>
<dbReference type="Pfam" id="PF00206">
    <property type="entry name" value="Lyase_1"/>
    <property type="match status" value="1"/>
</dbReference>
<dbReference type="GO" id="GO:0016853">
    <property type="term" value="F:isomerase activity"/>
    <property type="evidence" value="ECO:0007669"/>
    <property type="project" value="UniProtKB-KW"/>
</dbReference>
<comment type="similarity">
    <text evidence="2">Belongs to the class-II fumarase/aspartase family.</text>
</comment>
<dbReference type="PANTHER" id="PTHR43172:SF2">
    <property type="entry name" value="ADENYLOSUCCINATE LYASE C-TERMINAL DOMAIN-CONTAINING PROTEIN"/>
    <property type="match status" value="1"/>
</dbReference>
<evidence type="ECO:0000259" key="3">
    <source>
        <dbReference type="SMART" id="SM00998"/>
    </source>
</evidence>
<sequence>MSLTHEVLAPTPMRAIFSARSQVQHMLDFEAALARSEAALGIIPAEAATAIVACCSSDRYDVADLAERARQAGTTALPVVQALTSAVPEAHRRWVHWGSTTQDVVDSGLMLQAAEGIDLLLAWLAEVGTLTARLADEHRRSVMAGRGFLRHALPVTFGLKAAQWTVGVADLVHRLRRTRNEDLAVQLGGANGTLASLGGRGHELVPLLAADLGLVAPVMPWHSVRDRIGHLAGTVGIVAPIMAKIARDIGLMMQTEVEEVFESTHDRPASTAMPHKRNPVEAMTVVACAQAASGLVGALQSGLVQEHERSLGSWQAEPLLVADLFLATGGAVEALRNSLAHLEVRPEAMRRNLQLTGGLVMSESVVYALAGKVGRTEAFRLVDDAVRAARASGTDFATHLAAEPAITALLDLDELSQALDPYGYLGSTDHFIDEAIGHLDAVLHEEIRTPPC</sequence>
<dbReference type="SUPFAM" id="SSF48557">
    <property type="entry name" value="L-aspartase-like"/>
    <property type="match status" value="1"/>
</dbReference>
<dbReference type="CDD" id="cd01597">
    <property type="entry name" value="pCLME"/>
    <property type="match status" value="1"/>
</dbReference>
<organism evidence="4 5">
    <name type="scientific">Georgenia thermotolerans</name>
    <dbReference type="NCBI Taxonomy" id="527326"/>
    <lineage>
        <taxon>Bacteria</taxon>
        <taxon>Bacillati</taxon>
        <taxon>Actinomycetota</taxon>
        <taxon>Actinomycetes</taxon>
        <taxon>Micrococcales</taxon>
        <taxon>Bogoriellaceae</taxon>
        <taxon>Georgenia</taxon>
    </lineage>
</organism>
<dbReference type="InterPro" id="IPR000362">
    <property type="entry name" value="Fumarate_lyase_fam"/>
</dbReference>
<dbReference type="Gene3D" id="1.20.200.10">
    <property type="entry name" value="Fumarase/aspartase (Central domain)"/>
    <property type="match status" value="1"/>
</dbReference>
<dbReference type="PANTHER" id="PTHR43172">
    <property type="entry name" value="ADENYLOSUCCINATE LYASE"/>
    <property type="match status" value="1"/>
</dbReference>
<evidence type="ECO:0000256" key="2">
    <source>
        <dbReference type="ARBA" id="ARBA00034772"/>
    </source>
</evidence>
<dbReference type="OrthoDB" id="9768878at2"/>
<keyword evidence="5" id="KW-1185">Reference proteome</keyword>
<dbReference type="InterPro" id="IPR019468">
    <property type="entry name" value="AdenyloSucc_lyase_C"/>
</dbReference>
<evidence type="ECO:0000313" key="4">
    <source>
        <dbReference type="EMBL" id="KAE8765613.1"/>
    </source>
</evidence>
<dbReference type="PRINTS" id="PR00149">
    <property type="entry name" value="FUMRATELYASE"/>
</dbReference>
<dbReference type="InterPro" id="IPR008948">
    <property type="entry name" value="L-Aspartase-like"/>
</dbReference>
<dbReference type="AlphaFoldDB" id="A0A7J5UTK4"/>
<dbReference type="Proteomes" id="UP000451860">
    <property type="component" value="Unassembled WGS sequence"/>
</dbReference>
<comment type="caution">
    <text evidence="4">The sequence shown here is derived from an EMBL/GenBank/DDBJ whole genome shotgun (WGS) entry which is preliminary data.</text>
</comment>
<keyword evidence="1" id="KW-0456">Lyase</keyword>
<reference evidence="4 5" key="1">
    <citation type="submission" date="2019-10" db="EMBL/GenBank/DDBJ databases">
        <title>Georgenia wutianyii sp. nov. and Georgenia yuyongxinii sp. nov. isolated from plateau pika (Ochotona curzoniae) in the Qinghai-Tibet plateau of China.</title>
        <authorList>
            <person name="Tian Z."/>
        </authorList>
    </citation>
    <scope>NUCLEOTIDE SEQUENCE [LARGE SCALE GENOMIC DNA]</scope>
    <source>
        <strain evidence="4 5">DSM 21501</strain>
    </source>
</reference>
<keyword evidence="4" id="KW-0413">Isomerase</keyword>
<dbReference type="GO" id="GO:0016829">
    <property type="term" value="F:lyase activity"/>
    <property type="evidence" value="ECO:0007669"/>
    <property type="project" value="UniProtKB-KW"/>
</dbReference>
<name>A0A7J5UTK4_9MICO</name>
<dbReference type="Gene3D" id="1.10.40.30">
    <property type="entry name" value="Fumarase/aspartase (C-terminal domain)"/>
    <property type="match status" value="1"/>
</dbReference>
<feature type="domain" description="Adenylosuccinate lyase C-terminal" evidence="3">
    <location>
        <begin position="357"/>
        <end position="436"/>
    </location>
</feature>